<evidence type="ECO:0000256" key="3">
    <source>
        <dbReference type="ARBA" id="ARBA00023098"/>
    </source>
</evidence>
<feature type="non-terminal residue" evidence="6">
    <location>
        <position position="1"/>
    </location>
</feature>
<dbReference type="InterPro" id="IPR035892">
    <property type="entry name" value="C2_domain_sf"/>
</dbReference>
<comment type="caution">
    <text evidence="6">The sequence shown here is derived from an EMBL/GenBank/DDBJ whole genome shotgun (WGS) entry which is preliminary data.</text>
</comment>
<evidence type="ECO:0000259" key="5">
    <source>
        <dbReference type="Pfam" id="PF01156"/>
    </source>
</evidence>
<dbReference type="InterPro" id="IPR039034">
    <property type="entry name" value="INPP4"/>
</dbReference>
<keyword evidence="2" id="KW-0378">Hydrolase</keyword>
<dbReference type="SUPFAM" id="SSF53590">
    <property type="entry name" value="Nucleoside hydrolase"/>
    <property type="match status" value="1"/>
</dbReference>
<dbReference type="EMBL" id="JAAWVN010023792">
    <property type="protein sequence ID" value="MBN3293901.1"/>
    <property type="molecule type" value="Genomic_DNA"/>
</dbReference>
<name>A0ABS2Z6W5_POLSE</name>
<evidence type="ECO:0000256" key="1">
    <source>
        <dbReference type="ARBA" id="ARBA00009176"/>
    </source>
</evidence>
<comment type="similarity">
    <text evidence="1">Belongs to the IUNH family.</text>
</comment>
<dbReference type="Pfam" id="PF01156">
    <property type="entry name" value="IU_nuc_hydro"/>
    <property type="match status" value="1"/>
</dbReference>
<accession>A0ABS2Z6W5</accession>
<feature type="compositionally biased region" description="Low complexity" evidence="4">
    <location>
        <begin position="523"/>
        <end position="543"/>
    </location>
</feature>
<keyword evidence="7" id="KW-1185">Reference proteome</keyword>
<feature type="domain" description="Inosine/uridine-preferring nucleoside hydrolase" evidence="5">
    <location>
        <begin position="869"/>
        <end position="1174"/>
    </location>
</feature>
<dbReference type="Gene3D" id="3.90.245.10">
    <property type="entry name" value="Ribonucleoside hydrolase-like"/>
    <property type="match status" value="1"/>
</dbReference>
<dbReference type="SUPFAM" id="SSF49562">
    <property type="entry name" value="C2 domain (Calcium/lipid-binding domain, CaLB)"/>
    <property type="match status" value="1"/>
</dbReference>
<gene>
    <name evidence="6" type="primary">Inpp4a</name>
    <name evidence="6" type="ORF">GTO92_0021046</name>
</gene>
<keyword evidence="3" id="KW-0443">Lipid metabolism</keyword>
<reference evidence="6" key="1">
    <citation type="journal article" date="2021" name="Cell">
        <title>Tracing the genetic footprints of vertebrate landing in non-teleost ray-finned fishes.</title>
        <authorList>
            <person name="Bi X."/>
            <person name="Wang K."/>
            <person name="Yang L."/>
            <person name="Pan H."/>
            <person name="Jiang H."/>
            <person name="Wei Q."/>
            <person name="Fang M."/>
            <person name="Yu H."/>
            <person name="Zhu C."/>
            <person name="Cai Y."/>
            <person name="He Y."/>
            <person name="Gan X."/>
            <person name="Zeng H."/>
            <person name="Yu D."/>
            <person name="Zhu Y."/>
            <person name="Jiang H."/>
            <person name="Qiu Q."/>
            <person name="Yang H."/>
            <person name="Zhang Y.E."/>
            <person name="Wang W."/>
            <person name="Zhu M."/>
            <person name="He S."/>
            <person name="Zhang G."/>
        </authorList>
    </citation>
    <scope>NUCLEOTIDE SEQUENCE</scope>
    <source>
        <strain evidence="6">Bchr_001</strain>
    </source>
</reference>
<protein>
    <submittedName>
        <fullName evidence="6">INP4A phosphatase</fullName>
    </submittedName>
</protein>
<feature type="non-terminal residue" evidence="6">
    <location>
        <position position="1181"/>
    </location>
</feature>
<evidence type="ECO:0000313" key="7">
    <source>
        <dbReference type="Proteomes" id="UP001166052"/>
    </source>
</evidence>
<sequence>MSARERSPRHRPWSVYGANAFNISSEMLGLTLAGNSQDPDEPVLEFSVACSELITPSLDRKPNSFVAVSVTTPPQAFWTKHAQTEIIEGTSNPIFLSSIAFFQDSLINQQTQVKLSVYDVKDRSQGTMVLPVDESLTESLGIRTKYASLCKDTLLKSVFGGTMSRMYRFPTTDGNHLRVLEQMAESVLSLNVPRQFVKLLLEEDAARVCELEELGELSPCWESLRRQIVTQYQTIILNYQETLTNLHQYKGPSFKASNLKAEKKMEFIPTNLHIQRMRVQDDSGSDHTYDIVTIGAPAAHCQGFKSCGLRKLINKFEEAKKHSALSSSQSLVYIPQDILKAKEIIAHINTLKTQVSYYAERLSRAAKERSSNGLERTLAILADKTRQLVTVCDCKLLANAIQALNAGRPEYIASKASPTSGDADQVMLRNDQDTLVAKWTGKNSRSSLHVNWHEEEWEKVWLNVDKSLECIIQRVDKLLQKERLQSDSCEDVFQCDVTCSNKKGNLDNRAYWINPDFLDEHSVSPSSSSPSSSPEPSACHSLSNTNHNTPAEETAPGDFHCKSYYCLLMLTALICGFIIKLRNCLHDDGFLRQLYTIGLLAQFESLLSTYGEELAMLEDMSIGIMDLRNVTFKVTQATSSSSLDMLPVITGNRDGFNVRVPLPGTMFDALPREIQNGMLLRVQPVLFNVGINEQQTLAEKFGDTSLQEIVNMESLARLNSYYEQFKEVLPEDCLPRSRSQTCLPELLRFLGQNVHARKNKNVDILWQAAEICRRLNGVRFTSCKSAKDRTAMSVTLEQCLILQHEHGMAPQVFTQALDCMRSEGCRRENTMKNVGCRKYAFNTLQLKAFPKYYRPPEGTYGKMPKKLLLVDVDCGVDDAQALMMALAKSDVEILGITCVHGNTSLDNICRNVLRVLKMGNRLEIPVFRGASRPIIQEPLTASFFHGKDGLGDAPDPDAPGLELLQKEGAVEAMIRIATENEGQVCLVATAPLTNLALAVKLDPTFPSRLSGLCIMGGNMEARGNTTVCGEFNFAADPEAAYIVLNEYLCPTQIATWEFVCYNKLSWEFCEEWMDQDTEKARFMRRIFAYTMQAAKSSRCEKEAVSGPGFMSCDSYAMAAAVDDTFVTESQKCAVSVELTGTMTRGMMVVDNIGLLKKDHKVSLMKKCDLEKFKKLMMDALK</sequence>
<dbReference type="Proteomes" id="UP001166052">
    <property type="component" value="Unassembled WGS sequence"/>
</dbReference>
<organism evidence="6 7">
    <name type="scientific">Polypterus senegalus</name>
    <name type="common">Senegal bichir</name>
    <dbReference type="NCBI Taxonomy" id="55291"/>
    <lineage>
        <taxon>Eukaryota</taxon>
        <taxon>Metazoa</taxon>
        <taxon>Chordata</taxon>
        <taxon>Craniata</taxon>
        <taxon>Vertebrata</taxon>
        <taxon>Euteleostomi</taxon>
        <taxon>Actinopterygii</taxon>
        <taxon>Polypteriformes</taxon>
        <taxon>Polypteridae</taxon>
        <taxon>Polypterus</taxon>
    </lineage>
</organism>
<dbReference type="CDD" id="cd02649">
    <property type="entry name" value="nuc_hydro_CeIAG"/>
    <property type="match status" value="1"/>
</dbReference>
<dbReference type="PANTHER" id="PTHR12187">
    <property type="entry name" value="AGAP000124-PA"/>
    <property type="match status" value="1"/>
</dbReference>
<dbReference type="InterPro" id="IPR036452">
    <property type="entry name" value="Ribo_hydro-like"/>
</dbReference>
<evidence type="ECO:0000256" key="4">
    <source>
        <dbReference type="SAM" id="MobiDB-lite"/>
    </source>
</evidence>
<evidence type="ECO:0000256" key="2">
    <source>
        <dbReference type="ARBA" id="ARBA00022801"/>
    </source>
</evidence>
<dbReference type="PANTHER" id="PTHR12187:SF4">
    <property type="entry name" value="INOSITOL POLYPHOSPHATE-4-PHOSPHATASE TYPE I A"/>
    <property type="match status" value="1"/>
</dbReference>
<evidence type="ECO:0000313" key="6">
    <source>
        <dbReference type="EMBL" id="MBN3293901.1"/>
    </source>
</evidence>
<proteinExistence type="inferred from homology"/>
<dbReference type="InterPro" id="IPR001910">
    <property type="entry name" value="Inosine/uridine_hydrolase_dom"/>
</dbReference>
<feature type="region of interest" description="Disordered" evidence="4">
    <location>
        <begin position="522"/>
        <end position="549"/>
    </location>
</feature>